<evidence type="ECO:0000313" key="5">
    <source>
        <dbReference type="Proteomes" id="UP000638732"/>
    </source>
</evidence>
<protein>
    <recommendedName>
        <fullName evidence="6">FecR family protein</fullName>
    </recommendedName>
</protein>
<dbReference type="Proteomes" id="UP000638732">
    <property type="component" value="Unassembled WGS sequence"/>
</dbReference>
<dbReference type="InterPro" id="IPR006860">
    <property type="entry name" value="FecR"/>
</dbReference>
<reference evidence="4" key="2">
    <citation type="submission" date="2020-10" db="EMBL/GenBank/DDBJ databases">
        <title>Mucilaginibacter sp. nov., isolated from soil.</title>
        <authorList>
            <person name="Jeon C.O."/>
        </authorList>
    </citation>
    <scope>NUCLEOTIDE SEQUENCE</scope>
    <source>
        <strain evidence="4">R11</strain>
    </source>
</reference>
<evidence type="ECO:0000259" key="2">
    <source>
        <dbReference type="Pfam" id="PF04773"/>
    </source>
</evidence>
<evidence type="ECO:0008006" key="6">
    <source>
        <dbReference type="Google" id="ProtNLM"/>
    </source>
</evidence>
<dbReference type="Gene3D" id="2.60.120.1440">
    <property type="match status" value="1"/>
</dbReference>
<keyword evidence="5" id="KW-1185">Reference proteome</keyword>
<organism evidence="4 5">
    <name type="scientific">Mucilaginibacter agri</name>
    <dbReference type="NCBI Taxonomy" id="2695265"/>
    <lineage>
        <taxon>Bacteria</taxon>
        <taxon>Pseudomonadati</taxon>
        <taxon>Bacteroidota</taxon>
        <taxon>Sphingobacteriia</taxon>
        <taxon>Sphingobacteriales</taxon>
        <taxon>Sphingobacteriaceae</taxon>
        <taxon>Mucilaginibacter</taxon>
    </lineage>
</organism>
<reference evidence="4" key="1">
    <citation type="submission" date="2020-01" db="EMBL/GenBank/DDBJ databases">
        <authorList>
            <person name="Seo Y.L."/>
        </authorList>
    </citation>
    <scope>NUCLEOTIDE SEQUENCE</scope>
    <source>
        <strain evidence="4">R11</strain>
    </source>
</reference>
<dbReference type="EMBL" id="WWEO01000045">
    <property type="protein sequence ID" value="NCD72264.1"/>
    <property type="molecule type" value="Genomic_DNA"/>
</dbReference>
<dbReference type="Pfam" id="PF04773">
    <property type="entry name" value="FecR"/>
    <property type="match status" value="1"/>
</dbReference>
<dbReference type="RefSeq" id="WP_166588215.1">
    <property type="nucleotide sequence ID" value="NZ_WWEO01000045.1"/>
</dbReference>
<keyword evidence="1" id="KW-1133">Transmembrane helix</keyword>
<sequence>MDISKFRIKLTRYLKGQSNETENALIEAWYKSYKDKEPELSDAEKQRVRNAIRNKIKTAVVRPSIFRLPAFRVAASLVLVAGASLTIYYLRLSNAPEQVRYTAIHTNTNGLKQIMLPDSSVVWLNATSRLDVPASFKGKLREVKLVEGEAFFDIKRNPKQPFIVHTAKLNVQVLGTSFNIRAYRELKDVQVSVATGKVGVTQGSKCLAMLLPGQQLSYATRTGIYQQLTVNPNEIQSWKTGSTYLKQANFKELAVVIKNIFGLSLKPGNKQVNNYLFTLRIQHNLQADQILKVISQIHNTHFRKEGTDITLY</sequence>
<feature type="domain" description="FecR protein" evidence="2">
    <location>
        <begin position="104"/>
        <end position="198"/>
    </location>
</feature>
<proteinExistence type="predicted"/>
<dbReference type="PANTHER" id="PTHR30273">
    <property type="entry name" value="PERIPLASMIC SIGNAL SENSOR AND SIGMA FACTOR ACTIVATOR FECR-RELATED"/>
    <property type="match status" value="1"/>
</dbReference>
<dbReference type="PANTHER" id="PTHR30273:SF2">
    <property type="entry name" value="PROTEIN FECR"/>
    <property type="match status" value="1"/>
</dbReference>
<feature type="transmembrane region" description="Helical" evidence="1">
    <location>
        <begin position="70"/>
        <end position="90"/>
    </location>
</feature>
<dbReference type="Gene3D" id="3.55.50.30">
    <property type="match status" value="1"/>
</dbReference>
<dbReference type="GO" id="GO:0016989">
    <property type="term" value="F:sigma factor antagonist activity"/>
    <property type="evidence" value="ECO:0007669"/>
    <property type="project" value="TreeGrafter"/>
</dbReference>
<dbReference type="Pfam" id="PF16344">
    <property type="entry name" value="FecR_C"/>
    <property type="match status" value="1"/>
</dbReference>
<gene>
    <name evidence="4" type="ORF">GSY63_23070</name>
</gene>
<keyword evidence="1" id="KW-0472">Membrane</keyword>
<feature type="domain" description="Protein FecR C-terminal" evidence="3">
    <location>
        <begin position="244"/>
        <end position="310"/>
    </location>
</feature>
<comment type="caution">
    <text evidence="4">The sequence shown here is derived from an EMBL/GenBank/DDBJ whole genome shotgun (WGS) entry which is preliminary data.</text>
</comment>
<accession>A0A966DXG7</accession>
<dbReference type="AlphaFoldDB" id="A0A966DXG7"/>
<evidence type="ECO:0000259" key="3">
    <source>
        <dbReference type="Pfam" id="PF16344"/>
    </source>
</evidence>
<dbReference type="InterPro" id="IPR012373">
    <property type="entry name" value="Ferrdict_sens_TM"/>
</dbReference>
<name>A0A966DXG7_9SPHI</name>
<dbReference type="PIRSF" id="PIRSF018266">
    <property type="entry name" value="FecR"/>
    <property type="match status" value="1"/>
</dbReference>
<keyword evidence="1" id="KW-0812">Transmembrane</keyword>
<evidence type="ECO:0000313" key="4">
    <source>
        <dbReference type="EMBL" id="NCD72264.1"/>
    </source>
</evidence>
<evidence type="ECO:0000256" key="1">
    <source>
        <dbReference type="SAM" id="Phobius"/>
    </source>
</evidence>
<dbReference type="InterPro" id="IPR032508">
    <property type="entry name" value="FecR_C"/>
</dbReference>